<reference evidence="1" key="1">
    <citation type="submission" date="2022-04" db="EMBL/GenBank/DDBJ databases">
        <title>Jade perch genome.</title>
        <authorList>
            <person name="Chao B."/>
        </authorList>
    </citation>
    <scope>NUCLEOTIDE SEQUENCE</scope>
    <source>
        <strain evidence="1">CB-2022</strain>
    </source>
</reference>
<comment type="caution">
    <text evidence="1">The sequence shown here is derived from an EMBL/GenBank/DDBJ whole genome shotgun (WGS) entry which is preliminary data.</text>
</comment>
<name>A0ACB8WNI6_9TELE</name>
<proteinExistence type="predicted"/>
<accession>A0ACB8WNI6</accession>
<dbReference type="Proteomes" id="UP000831701">
    <property type="component" value="Chromosome 8"/>
</dbReference>
<evidence type="ECO:0000313" key="2">
    <source>
        <dbReference type="Proteomes" id="UP000831701"/>
    </source>
</evidence>
<gene>
    <name evidence="1" type="ORF">L3Q82_025982</name>
</gene>
<dbReference type="EMBL" id="CM041538">
    <property type="protein sequence ID" value="KAI3369013.1"/>
    <property type="molecule type" value="Genomic_DNA"/>
</dbReference>
<evidence type="ECO:0000313" key="1">
    <source>
        <dbReference type="EMBL" id="KAI3369013.1"/>
    </source>
</evidence>
<keyword evidence="2" id="KW-1185">Reference proteome</keyword>
<organism evidence="1 2">
    <name type="scientific">Scortum barcoo</name>
    <name type="common">barcoo grunter</name>
    <dbReference type="NCBI Taxonomy" id="214431"/>
    <lineage>
        <taxon>Eukaryota</taxon>
        <taxon>Metazoa</taxon>
        <taxon>Chordata</taxon>
        <taxon>Craniata</taxon>
        <taxon>Vertebrata</taxon>
        <taxon>Euteleostomi</taxon>
        <taxon>Actinopterygii</taxon>
        <taxon>Neopterygii</taxon>
        <taxon>Teleostei</taxon>
        <taxon>Neoteleostei</taxon>
        <taxon>Acanthomorphata</taxon>
        <taxon>Eupercaria</taxon>
        <taxon>Centrarchiformes</taxon>
        <taxon>Terapontoidei</taxon>
        <taxon>Terapontidae</taxon>
        <taxon>Scortum</taxon>
    </lineage>
</organism>
<protein>
    <submittedName>
        <fullName evidence="1">Uncharacterized protein</fullName>
    </submittedName>
</protein>
<sequence>MASKELPASGFVSVSKDITESIKKIIDKSSIKFVHGIKLDTKNGKTEDRILVLTTWRLYFLAPKIPAKVETTFNFLEIRALNSHPEHQVIIDTDKSSYSLRFESREHLNHVVSHINFALSRIFNNSIFAPSICHSDSDLSEGSRKYSPSSETSVETQRACGGFSETYSALCDYNGISCKEEVQWDVDTIYHSQDNREFNLLDFSHLESRDLAVIVASMAYNTWFTKLYCKDLRIGSEVTEQVLHTVSKSSSLEEITLENAGLKSDFPQKMSAALSENPASVIHSLNLAHNSLDNQGVVSLSQALCSSDEYSNSLLHLDLSKNPGVLSGEDASNLYLFLSQPNCLVHLDLSGTDCSVDSLFGALLRGCCADLSFLNLSKNSFSHRKVKDTLPLFRQFFSSAFSLTYVSLASMKLPPDVLRALLTGLTSNPHINDLHLDISGCELRSAGAAVIQELFPRVSSIATLDISDNGLDADLLTVLPALSRHPSLKHLHLGKNFNIKNRVLDEVLQKLVQLIQEEDCALQSLSLTESRLRSRGTVLVNALGSNTCLRKVDLSGNNMDDIGAKMLSKALQINTTLRSVTWDRNNTSAAGFLDVARALEHNFTLQYMPLPLSDISQAYRSAPERTEQALTKIQRSLVRNNQTQRFSQRQALRLHQGLVTSTAEQVMERLCVRVQQQVCVLRGVGEMEEIQAAKQVLKEARNSRALYPSLCELAHVLSVDGPVRQRLDSLAGELAKAADKELQVIVDSMVSLCRELCPLSSSAAERLSPPLSSVSERVSIPRSAIRTALMERAAQDIHRALEEVKLSVVSYLTNSIVDQILQELYATHKTLTRQVSHLKRWEGTCEDGTGWRFNRHRDSLDITDEELSTSIDTIAIKKRSSRTRRIRPVSTRLSLCDDSSSSPPPSVPSYSSPLSRSASWEGLSELPTQGLPLHHVTRVRPRPPRRHKGGHIPSETHCSENGGISPLDDGLPDFYTKRVLPDSQLSSLHKAHSLRRKKRRNMLAIFGFRKNRNQTLSNQGPESEAEVYGDGCHTVATAPTGTATENVYTLLQPPKSAGRAGSPGEGADGKVNDHQGKNTLVLSPPPIPGIPHPGTGGSKHPFFSPREKSEMDAVLEQPGETDKYWVDDKQRTTEVLQADKPWMEARQGDAETPGERQWFDNRLQERTFGEPRTTDRQTDRYRTESRHPDRHMDRQWTVDRHTQRQIDRKIERQWMGGRQIDRSWSENRPTDIQIDNQWTESRQSSRKSERQVQALHLAQRPLPPYPSDRTPSPKQETDPLKITEAAAADWHQQDSQGDRQMCPDSGGGFMEGWRGSGGGRAAPCASKPDPPPQSSKPNLSKLRQRHRLESSEALPGTEEEGETERDPGKMEKKEKEKRRDSEGQPPPIPEKPKTSSYVTFPKESAIERNLPPPPVPPPVNKPAHGLPDRAASQGNSPENTSKQPTVVQLQLSPWSQRAVVMPRGIRPPLSGRSVVMTTVEHFIQWGKQRKTYEEGKAGEKIGARENQSTRPVMKHLMRQCAERERERDRGMMKRKTGHTIPLLYSLYLNPSLSIPSFLQDKRIRDNETGTYSFSRRKLISHSAAAAAAADIMSSPSLPMPSLPPSPLAMEYLNDFDLLKFEVKPDTPPLPPPCAYPKSGLPHDPSSSPYTSHPPQDSSLSSSPYNSLPPSPTLSDAHPPPSGSSSLSSSSSSISFPLSISNSFTSSGISSGSQGNVEGSPAHGGPQGPTPASLEDLIWLAALQQQFGGEVTGPATLLGALGGVPERGDRERGPVNGLLGCEDAVEALLNSAAAAVSSQFPGLSQSSSSNMGDSSSDSGGDISCMAKGQTCAIAPSSLPFLCLPPSLPSCPPPQPLHPNPSAPRAAFITTSIIIISTTRTTPCMATIIIITTHKLIRKCSIKHWTCLQCGVNERFSDEQLVSLSVRELNRHLRGVSKDEVVRLKQKRRTLKNRGYAQSCRYKRLQHRHALESEKHVLTQQLEQLQCELTRVLRERDAYKARYEKLLSTNHGIGGFNPISCPSTYLSISHVQSSAGPFSRSSPCSPRAPVPLFIAVPLYFQMPTDVPEDRLSTEERAAKCDSMTLSSTPTVRRGSTPLPIKHQLRREEAVHDDCDWTSGAAGPSASPISFSPALDDTLAVSVESRPDGPLRIALLGQNGVGKSSLAMALAGDMDRTASVDSEGEGYVRTVTVDDEESTIIIYDNWRQDLSALLCEVCVLVFSVTDRRSFHRTAQLRLLLRETQPQTPIILVGNKSDLVRTREVTSQEAMSSAALFNCLYLEISASLDHRTPELLECAVRLARGQPPWPPGTSAEDMSGGGQRESITSRAKRFLSSLVPRHPREREVGKFLRQKSRSCHDLGAL</sequence>